<keyword evidence="1" id="KW-0521">NADP</keyword>
<dbReference type="PANTHER" id="PTHR47706">
    <property type="entry name" value="NMRA-LIKE FAMILY PROTEIN"/>
    <property type="match status" value="1"/>
</dbReference>
<dbReference type="Proteomes" id="UP000327118">
    <property type="component" value="Unassembled WGS sequence"/>
</dbReference>
<evidence type="ECO:0000256" key="1">
    <source>
        <dbReference type="ARBA" id="ARBA00022857"/>
    </source>
</evidence>
<evidence type="ECO:0000313" key="5">
    <source>
        <dbReference type="Proteomes" id="UP000327118"/>
    </source>
</evidence>
<dbReference type="CDD" id="cd05259">
    <property type="entry name" value="PCBER_SDR_a"/>
    <property type="match status" value="1"/>
</dbReference>
<dbReference type="Gene3D" id="3.90.25.10">
    <property type="entry name" value="UDP-galactose 4-epimerase, domain 1"/>
    <property type="match status" value="1"/>
</dbReference>
<dbReference type="InterPro" id="IPR045312">
    <property type="entry name" value="PCBER-like"/>
</dbReference>
<dbReference type="Gene3D" id="3.40.50.720">
    <property type="entry name" value="NAD(P)-binding Rossmann-like Domain"/>
    <property type="match status" value="1"/>
</dbReference>
<sequence>MSSVKHVIIVGAGGHLGPHIVSAFDADPRFIVSILARESSRSNFPPQIPVHRVDDDYSEPALLDALNGQDVVVCTISAQGLAQQKAIIDAAVKAGVKHFVPSEFGPDSRNEQASAMIPFLCRAKVQIVEYLKSKEKEGLQWTAFVTGPFLDMAMTNFLGFNVARRQAAILSPGNDRWSATTRSTVGLAVKNAILAAEDQVANRYLFIDSLTVSQNEVLASLERTTGVKWETVYRDAEEEKRMAWDRFSKGNFSAIPTLMQYVTCVNGYGGNYMDYKQSANKLLSLPEESLDEVVQRIVYDEN</sequence>
<dbReference type="PANTHER" id="PTHR47706:SF9">
    <property type="entry name" value="NMRA-LIKE DOMAIN-CONTAINING PROTEIN-RELATED"/>
    <property type="match status" value="1"/>
</dbReference>
<dbReference type="OrthoDB" id="9974981at2759"/>
<proteinExistence type="predicted"/>
<protein>
    <submittedName>
        <fullName evidence="4">Isoflavone reductase family protein</fullName>
    </submittedName>
</protein>
<organism evidence="4 5">
    <name type="scientific">Aspergillus coremiiformis</name>
    <dbReference type="NCBI Taxonomy" id="138285"/>
    <lineage>
        <taxon>Eukaryota</taxon>
        <taxon>Fungi</taxon>
        <taxon>Dikarya</taxon>
        <taxon>Ascomycota</taxon>
        <taxon>Pezizomycotina</taxon>
        <taxon>Eurotiomycetes</taxon>
        <taxon>Eurotiomycetidae</taxon>
        <taxon>Eurotiales</taxon>
        <taxon>Aspergillaceae</taxon>
        <taxon>Aspergillus</taxon>
        <taxon>Aspergillus subgen. Circumdati</taxon>
    </lineage>
</organism>
<dbReference type="SUPFAM" id="SSF51735">
    <property type="entry name" value="NAD(P)-binding Rossmann-fold domains"/>
    <property type="match status" value="1"/>
</dbReference>
<evidence type="ECO:0000313" key="4">
    <source>
        <dbReference type="EMBL" id="KAE8354938.1"/>
    </source>
</evidence>
<evidence type="ECO:0000256" key="2">
    <source>
        <dbReference type="ARBA" id="ARBA00023002"/>
    </source>
</evidence>
<evidence type="ECO:0000259" key="3">
    <source>
        <dbReference type="Pfam" id="PF05368"/>
    </source>
</evidence>
<keyword evidence="5" id="KW-1185">Reference proteome</keyword>
<dbReference type="InterPro" id="IPR036291">
    <property type="entry name" value="NAD(P)-bd_dom_sf"/>
</dbReference>
<dbReference type="InterPro" id="IPR008030">
    <property type="entry name" value="NmrA-like"/>
</dbReference>
<reference evidence="5" key="1">
    <citation type="submission" date="2019-04" db="EMBL/GenBank/DDBJ databases">
        <title>Friends and foes A comparative genomics studyof 23 Aspergillus species from section Flavi.</title>
        <authorList>
            <consortium name="DOE Joint Genome Institute"/>
            <person name="Kjaerbolling I."/>
            <person name="Vesth T."/>
            <person name="Frisvad J.C."/>
            <person name="Nybo J.L."/>
            <person name="Theobald S."/>
            <person name="Kildgaard S."/>
            <person name="Isbrandt T."/>
            <person name="Kuo A."/>
            <person name="Sato A."/>
            <person name="Lyhne E.K."/>
            <person name="Kogle M.E."/>
            <person name="Wiebenga A."/>
            <person name="Kun R.S."/>
            <person name="Lubbers R.J."/>
            <person name="Makela M.R."/>
            <person name="Barry K."/>
            <person name="Chovatia M."/>
            <person name="Clum A."/>
            <person name="Daum C."/>
            <person name="Haridas S."/>
            <person name="He G."/>
            <person name="LaButti K."/>
            <person name="Lipzen A."/>
            <person name="Mondo S."/>
            <person name="Riley R."/>
            <person name="Salamov A."/>
            <person name="Simmons B.A."/>
            <person name="Magnuson J.K."/>
            <person name="Henrissat B."/>
            <person name="Mortensen U.H."/>
            <person name="Larsen T.O."/>
            <person name="Devries R.P."/>
            <person name="Grigoriev I.V."/>
            <person name="Machida M."/>
            <person name="Baker S.E."/>
            <person name="Andersen M.R."/>
        </authorList>
    </citation>
    <scope>NUCLEOTIDE SEQUENCE [LARGE SCALE GENOMIC DNA]</scope>
    <source>
        <strain evidence="5">CBS 553.77</strain>
    </source>
</reference>
<dbReference type="InterPro" id="IPR051609">
    <property type="entry name" value="NmrA/Isoflavone_reductase-like"/>
</dbReference>
<keyword evidence="2" id="KW-0560">Oxidoreductase</keyword>
<dbReference type="Pfam" id="PF05368">
    <property type="entry name" value="NmrA"/>
    <property type="match status" value="1"/>
</dbReference>
<dbReference type="EMBL" id="ML739062">
    <property type="protein sequence ID" value="KAE8354938.1"/>
    <property type="molecule type" value="Genomic_DNA"/>
</dbReference>
<feature type="domain" description="NmrA-like" evidence="3">
    <location>
        <begin position="5"/>
        <end position="235"/>
    </location>
</feature>
<gene>
    <name evidence="4" type="ORF">BDV28DRAFT_155814</name>
</gene>
<accession>A0A5N6ZBY5</accession>
<name>A0A5N6ZBY5_9EURO</name>
<dbReference type="GO" id="GO:0016491">
    <property type="term" value="F:oxidoreductase activity"/>
    <property type="evidence" value="ECO:0007669"/>
    <property type="project" value="UniProtKB-KW"/>
</dbReference>
<dbReference type="AlphaFoldDB" id="A0A5N6ZBY5"/>